<evidence type="ECO:0000313" key="7">
    <source>
        <dbReference type="EMBL" id="QDA30920.1"/>
    </source>
</evidence>
<name>A0A4Y5SLT0_9EURY</name>
<keyword evidence="4" id="KW-0233">DNA recombination</keyword>
<proteinExistence type="inferred from homology"/>
<dbReference type="AlphaFoldDB" id="A0A4Y5SLT0"/>
<comment type="similarity">
    <text evidence="1">In the C-terminal section; belongs to the transposase 35 family.</text>
</comment>
<accession>A0A4Y5SLT0</accession>
<dbReference type="KEGG" id="tic:FH039_03935"/>
<dbReference type="GO" id="GO:0003677">
    <property type="term" value="F:DNA binding"/>
    <property type="evidence" value="ECO:0007669"/>
    <property type="project" value="UniProtKB-KW"/>
</dbReference>
<dbReference type="EMBL" id="CP040846">
    <property type="protein sequence ID" value="QDA30920.1"/>
    <property type="molecule type" value="Genomic_DNA"/>
</dbReference>
<dbReference type="Proteomes" id="UP000306007">
    <property type="component" value="Chromosome"/>
</dbReference>
<dbReference type="InterPro" id="IPR001959">
    <property type="entry name" value="Transposase"/>
</dbReference>
<sequence length="454" mass="51712">MRRAVTVKLQPSKEQREILFELAHATAVVWNKLNYRRLKQFKEFGKIDFSTTEKEAYYEFKNWIGGSTVQQLARKNAGAWRSFFSLNRKKKKGELPKWFKPKPPKFVKEENGRKLFIIPLRNDQYKVNGNVLELRRLGKFKKLEIQFKGGIHLKGKQGRLEITYDSIKRKWYAHISFTVEEKLEGKEWVNVPRTPKGNLSAGIDLGVNNLMAVYVENGESFLVNGRPLKSIDFYWRKKIAEYQSKLNKSGAKTSRKLRKMHNKAKLQAKHYVNTAVRQTVEKLYHLGVSRIVVGYPKGIARNSDKGKRQNFLLSHVWRFNYVVKRLTEVAEEYGIQVLVVGEAFTSQTCPLCGQRHSNGRIFRGLFKCHGEGVVMNADLVGAFNILRKAVKTITPSLSALAGGRGNGEKTLPGGSKIRFVVDLNETPQTSLPMARGLTPQNGEEVSKALNTLDG</sequence>
<dbReference type="InterPro" id="IPR010095">
    <property type="entry name" value="Cas12f1-like_TNB"/>
</dbReference>
<gene>
    <name evidence="7" type="ORF">FH039_03935</name>
</gene>
<dbReference type="GO" id="GO:0032196">
    <property type="term" value="P:transposition"/>
    <property type="evidence" value="ECO:0007669"/>
    <property type="project" value="UniProtKB-KW"/>
</dbReference>
<evidence type="ECO:0000313" key="8">
    <source>
        <dbReference type="Proteomes" id="UP000306007"/>
    </source>
</evidence>
<evidence type="ECO:0000256" key="2">
    <source>
        <dbReference type="ARBA" id="ARBA00022578"/>
    </source>
</evidence>
<dbReference type="Pfam" id="PF07282">
    <property type="entry name" value="Cas12f1-like_TNB"/>
    <property type="match status" value="1"/>
</dbReference>
<dbReference type="Pfam" id="PF01385">
    <property type="entry name" value="OrfB_IS605"/>
    <property type="match status" value="1"/>
</dbReference>
<protein>
    <submittedName>
        <fullName evidence="7">IS200/IS605 family element transposase accessory protein TnpB</fullName>
    </submittedName>
</protein>
<feature type="domain" description="Cas12f1-like TNB" evidence="6">
    <location>
        <begin position="319"/>
        <end position="385"/>
    </location>
</feature>
<evidence type="ECO:0000259" key="5">
    <source>
        <dbReference type="Pfam" id="PF01385"/>
    </source>
</evidence>
<evidence type="ECO:0000256" key="4">
    <source>
        <dbReference type="ARBA" id="ARBA00023172"/>
    </source>
</evidence>
<feature type="domain" description="Probable transposase IS891/IS1136/IS1341" evidence="5">
    <location>
        <begin position="182"/>
        <end position="299"/>
    </location>
</feature>
<dbReference type="GeneID" id="40474305"/>
<dbReference type="NCBIfam" id="NF040570">
    <property type="entry name" value="guided_TnpB"/>
    <property type="match status" value="1"/>
</dbReference>
<keyword evidence="8" id="KW-1185">Reference proteome</keyword>
<keyword evidence="2" id="KW-0815">Transposition</keyword>
<dbReference type="GO" id="GO:0006310">
    <property type="term" value="P:DNA recombination"/>
    <property type="evidence" value="ECO:0007669"/>
    <property type="project" value="UniProtKB-KW"/>
</dbReference>
<evidence type="ECO:0000259" key="6">
    <source>
        <dbReference type="Pfam" id="PF07282"/>
    </source>
</evidence>
<dbReference type="RefSeq" id="WP_139680285.1">
    <property type="nucleotide sequence ID" value="NZ_CP040846.1"/>
</dbReference>
<evidence type="ECO:0000256" key="3">
    <source>
        <dbReference type="ARBA" id="ARBA00023125"/>
    </source>
</evidence>
<keyword evidence="3" id="KW-0238">DNA-binding</keyword>
<reference evidence="7 8" key="1">
    <citation type="submission" date="2019-06" db="EMBL/GenBank/DDBJ databases">
        <title>Thermococcus indicus sp. nov., a Fe(III)-reducing hyperthermophilic archaeon isolated from the Onnuri vent field of the Central Indian Ocean ridge.</title>
        <authorList>
            <person name="Lim J.K."/>
            <person name="Kim Y.J."/>
            <person name="Kwon K.K."/>
        </authorList>
    </citation>
    <scope>NUCLEOTIDE SEQUENCE [LARGE SCALE GENOMIC DNA]</scope>
    <source>
        <strain evidence="7 8">IOH1</strain>
    </source>
</reference>
<organism evidence="7 8">
    <name type="scientific">Thermococcus indicus</name>
    <dbReference type="NCBI Taxonomy" id="2586643"/>
    <lineage>
        <taxon>Archaea</taxon>
        <taxon>Methanobacteriati</taxon>
        <taxon>Methanobacteriota</taxon>
        <taxon>Thermococci</taxon>
        <taxon>Thermococcales</taxon>
        <taxon>Thermococcaceae</taxon>
        <taxon>Thermococcus</taxon>
    </lineage>
</organism>
<dbReference type="OrthoDB" id="295419at2157"/>
<evidence type="ECO:0000256" key="1">
    <source>
        <dbReference type="ARBA" id="ARBA00008761"/>
    </source>
</evidence>